<keyword evidence="1" id="KW-1133">Transmembrane helix</keyword>
<evidence type="ECO:0000256" key="1">
    <source>
        <dbReference type="SAM" id="Phobius"/>
    </source>
</evidence>
<feature type="transmembrane region" description="Helical" evidence="1">
    <location>
        <begin position="57"/>
        <end position="77"/>
    </location>
</feature>
<comment type="caution">
    <text evidence="2">The sequence shown here is derived from an EMBL/GenBank/DDBJ whole genome shotgun (WGS) entry which is preliminary data.</text>
</comment>
<dbReference type="EMBL" id="JAZDDP010000013">
    <property type="protein sequence ID" value="MEL3921448.1"/>
    <property type="molecule type" value="Genomic_DNA"/>
</dbReference>
<organism evidence="2 3">
    <name type="scientific">Aeromonas enteropelogenes</name>
    <name type="common">Aeromonas trota</name>
    <dbReference type="NCBI Taxonomy" id="29489"/>
    <lineage>
        <taxon>Bacteria</taxon>
        <taxon>Pseudomonadati</taxon>
        <taxon>Pseudomonadota</taxon>
        <taxon>Gammaproteobacteria</taxon>
        <taxon>Aeromonadales</taxon>
        <taxon>Aeromonadaceae</taxon>
        <taxon>Aeromonas</taxon>
    </lineage>
</organism>
<reference evidence="2 3" key="1">
    <citation type="submission" date="2024-01" db="EMBL/GenBank/DDBJ databases">
        <title>Horizontal gene transfer in Aeromonas trota.</title>
        <authorList>
            <person name="Otero Olarra J.E."/>
            <person name="Perez Valdespino A."/>
        </authorList>
    </citation>
    <scope>NUCLEOTIDE SEQUENCE [LARGE SCALE GENOMIC DNA]</scope>
    <source>
        <strain evidence="2 3">9.1</strain>
    </source>
</reference>
<keyword evidence="3" id="KW-1185">Reference proteome</keyword>
<sequence>MIGKIWKDSVWSNIIATALLALLGAISTYFLDWWPSIKLAFVICFNYFLNASEIPNWLIGIMGVCTVIVIILLLLIVKEIFFPSSGKKNWKSYTCDNFFGLEWHWTFGSNGGEIYNLYSCCIRCQYQVFPQYGSSYTAVYSISYKCDSCGSEVGPFNESSEEMESKVRRFIQQKLRTGRWDSQTENA</sequence>
<dbReference type="RefSeq" id="WP_223379014.1">
    <property type="nucleotide sequence ID" value="NZ_CP082887.1"/>
</dbReference>
<gene>
    <name evidence="2" type="ORF">V1482_18750</name>
</gene>
<dbReference type="Proteomes" id="UP001491613">
    <property type="component" value="Unassembled WGS sequence"/>
</dbReference>
<feature type="transmembrane region" description="Helical" evidence="1">
    <location>
        <begin position="12"/>
        <end position="31"/>
    </location>
</feature>
<proteinExistence type="predicted"/>
<accession>A0ABU9JGM1</accession>
<evidence type="ECO:0000313" key="2">
    <source>
        <dbReference type="EMBL" id="MEL3921448.1"/>
    </source>
</evidence>
<name>A0ABU9JGM1_AEREN</name>
<keyword evidence="1" id="KW-0812">Transmembrane</keyword>
<protein>
    <submittedName>
        <fullName evidence="2">Uncharacterized protein</fullName>
    </submittedName>
</protein>
<keyword evidence="1" id="KW-0472">Membrane</keyword>
<evidence type="ECO:0000313" key="3">
    <source>
        <dbReference type="Proteomes" id="UP001491613"/>
    </source>
</evidence>